<evidence type="ECO:0000313" key="2">
    <source>
        <dbReference type="EMBL" id="OZI64766.1"/>
    </source>
</evidence>
<evidence type="ECO:0000313" key="3">
    <source>
        <dbReference type="Proteomes" id="UP000216885"/>
    </source>
</evidence>
<name>A0A261US92_9BORD</name>
<reference evidence="2 3" key="1">
    <citation type="submission" date="2017-05" db="EMBL/GenBank/DDBJ databases">
        <title>Complete and WGS of Bordetella genogroups.</title>
        <authorList>
            <person name="Spilker T."/>
            <person name="LiPuma J."/>
        </authorList>
    </citation>
    <scope>NUCLEOTIDE SEQUENCE [LARGE SCALE GENOMIC DNA]</scope>
    <source>
        <strain evidence="2 3">AU9919</strain>
    </source>
</reference>
<comment type="caution">
    <text evidence="2">The sequence shown here is derived from an EMBL/GenBank/DDBJ whole genome shotgun (WGS) entry which is preliminary data.</text>
</comment>
<protein>
    <submittedName>
        <fullName evidence="2">Uncharacterized protein</fullName>
    </submittedName>
</protein>
<accession>A0A261US92</accession>
<feature type="region of interest" description="Disordered" evidence="1">
    <location>
        <begin position="56"/>
        <end position="95"/>
    </location>
</feature>
<dbReference type="EMBL" id="NEVQ01000003">
    <property type="protein sequence ID" value="OZI64766.1"/>
    <property type="molecule type" value="Genomic_DNA"/>
</dbReference>
<organism evidence="2 3">
    <name type="scientific">Bordetella genomosp. 4</name>
    <dbReference type="NCBI Taxonomy" id="463044"/>
    <lineage>
        <taxon>Bacteria</taxon>
        <taxon>Pseudomonadati</taxon>
        <taxon>Pseudomonadota</taxon>
        <taxon>Betaproteobacteria</taxon>
        <taxon>Burkholderiales</taxon>
        <taxon>Alcaligenaceae</taxon>
        <taxon>Bordetella</taxon>
    </lineage>
</organism>
<proteinExistence type="predicted"/>
<gene>
    <name evidence="2" type="ORF">CAL20_03730</name>
</gene>
<keyword evidence="3" id="KW-1185">Reference proteome</keyword>
<dbReference type="Proteomes" id="UP000216885">
    <property type="component" value="Unassembled WGS sequence"/>
</dbReference>
<evidence type="ECO:0000256" key="1">
    <source>
        <dbReference type="SAM" id="MobiDB-lite"/>
    </source>
</evidence>
<sequence>MQGTRSSQPCKIFLFTQADAEECQAKKPCQRCDELELLRVDAGQWLRGGASLASGVDVEGSAQARTRRTNAVSGARAPDRQREAPTQPLPRIDVQ</sequence>
<dbReference type="AlphaFoldDB" id="A0A261US92"/>